<keyword evidence="2" id="KW-1185">Reference proteome</keyword>
<dbReference type="EMBL" id="CP127526">
    <property type="protein sequence ID" value="XRI72254.1"/>
    <property type="molecule type" value="Genomic_DNA"/>
</dbReference>
<sequence length="381" mass="43701">MAMSNIPANLGGQYIGNYTNMTHGKYSFLCVNIDHIGGSHHEAYATIFSGDRIYTTTFPFDWTNSSQGAFINVTQITEYIRQGNGTFNKSEGNVQQYKSADLHITWEKWLRLTWTTDNQESMQSEGLITAAAAPSELRSIIVNWQDFKKEVGDVGPLRRYIFRGQSLTNRLRTSYHRTNRSNIARYYKENVPELQHFMSSAHKDYLSLTELSDLISMLTLAQHHGYPTPILDWTKSPYIAAYFAFINVSCQTAGDCDDALDSFIRIYKIDLEEYQNDFPQFMDVNDMNLHVSFVITPPANNPRAIPQQSISCISTIDDIETYIAFYERNMHKKYLFAYDIPTSEANNALKDLELMGITHAALFPGLDGISRYLRWKHFENT</sequence>
<evidence type="ECO:0000313" key="2">
    <source>
        <dbReference type="Proteomes" id="UP001195965"/>
    </source>
</evidence>
<organism evidence="1 2">
    <name type="scientific">Acidithiobacillus montserratensis</name>
    <dbReference type="NCBI Taxonomy" id="2729135"/>
    <lineage>
        <taxon>Bacteria</taxon>
        <taxon>Pseudomonadati</taxon>
        <taxon>Pseudomonadota</taxon>
        <taxon>Acidithiobacillia</taxon>
        <taxon>Acidithiobacillales</taxon>
        <taxon>Acidithiobacillaceae</taxon>
        <taxon>Acidithiobacillus</taxon>
    </lineage>
</organism>
<proteinExistence type="predicted"/>
<evidence type="ECO:0000313" key="1">
    <source>
        <dbReference type="EMBL" id="XRI72254.1"/>
    </source>
</evidence>
<protein>
    <submittedName>
        <fullName evidence="1">FRG domain-containing protein</fullName>
    </submittedName>
</protein>
<accession>A0ACD5HBM6</accession>
<gene>
    <name evidence="1" type="ORF">HHS34_007230</name>
</gene>
<name>A0ACD5HBM6_9PROT</name>
<reference evidence="1 2" key="1">
    <citation type="journal article" date="2021" name="ISME J.">
        <title>Genomic evolution of the class Acidithiobacillia: deep-branching Proteobacteria living in extreme acidic conditions.</title>
        <authorList>
            <person name="Moya-Beltran A."/>
            <person name="Beard S."/>
            <person name="Rojas-Villalobos C."/>
            <person name="Issotta F."/>
            <person name="Gallardo Y."/>
            <person name="Ulloa R."/>
            <person name="Giaveno A."/>
            <person name="Degli Esposti M."/>
            <person name="Johnson D.B."/>
            <person name="Quatrini R."/>
        </authorList>
    </citation>
    <scope>NUCLEOTIDE SEQUENCE [LARGE SCALE GENOMIC DNA]</scope>
    <source>
        <strain evidence="1 2">GG1-14</strain>
    </source>
</reference>
<dbReference type="Proteomes" id="UP001195965">
    <property type="component" value="Chromosome"/>
</dbReference>